<organism evidence="8 9">
    <name type="scientific">Bison bison bison</name>
    <name type="common">North American plains bison</name>
    <dbReference type="NCBI Taxonomy" id="43346"/>
    <lineage>
        <taxon>Eukaryota</taxon>
        <taxon>Metazoa</taxon>
        <taxon>Chordata</taxon>
        <taxon>Craniata</taxon>
        <taxon>Vertebrata</taxon>
        <taxon>Euteleostomi</taxon>
        <taxon>Mammalia</taxon>
        <taxon>Eutheria</taxon>
        <taxon>Laurasiatheria</taxon>
        <taxon>Artiodactyla</taxon>
        <taxon>Ruminantia</taxon>
        <taxon>Pecora</taxon>
        <taxon>Bovidae</taxon>
        <taxon>Bovinae</taxon>
        <taxon>Bison</taxon>
    </lineage>
</organism>
<dbReference type="GeneID" id="104983909"/>
<dbReference type="GO" id="GO:0004499">
    <property type="term" value="F:N,N-dimethylaniline monooxygenase activity"/>
    <property type="evidence" value="ECO:0007669"/>
    <property type="project" value="InterPro"/>
</dbReference>
<protein>
    <recommendedName>
        <fullName evidence="7">Flavin-containing monooxygenase</fullName>
        <ecNumber evidence="7">1.-.-.-</ecNumber>
    </recommendedName>
</protein>
<dbReference type="KEGG" id="bbis:104983909"/>
<dbReference type="InterPro" id="IPR036188">
    <property type="entry name" value="FAD/NAD-bd_sf"/>
</dbReference>
<keyword evidence="5" id="KW-0521">NADP</keyword>
<proteinExistence type="inferred from homology"/>
<dbReference type="Proteomes" id="UP000515208">
    <property type="component" value="Unplaced"/>
</dbReference>
<dbReference type="InterPro" id="IPR050346">
    <property type="entry name" value="FMO-like"/>
</dbReference>
<dbReference type="GO" id="GO:0050661">
    <property type="term" value="F:NADP binding"/>
    <property type="evidence" value="ECO:0007669"/>
    <property type="project" value="InterPro"/>
</dbReference>
<dbReference type="GO" id="GO:0050660">
    <property type="term" value="F:flavin adenine dinucleotide binding"/>
    <property type="evidence" value="ECO:0007669"/>
    <property type="project" value="InterPro"/>
</dbReference>
<evidence type="ECO:0000256" key="7">
    <source>
        <dbReference type="RuleBase" id="RU361177"/>
    </source>
</evidence>
<dbReference type="InterPro" id="IPR020946">
    <property type="entry name" value="Flavin_mOase-like"/>
</dbReference>
<dbReference type="SUPFAM" id="SSF51905">
    <property type="entry name" value="FAD/NAD(P)-binding domain"/>
    <property type="match status" value="1"/>
</dbReference>
<keyword evidence="3 7" id="KW-0285">Flavoprotein</keyword>
<name>A0A6P3GXX6_BISBB</name>
<evidence type="ECO:0000256" key="1">
    <source>
        <dbReference type="ARBA" id="ARBA00001974"/>
    </source>
</evidence>
<dbReference type="Gene3D" id="3.50.50.60">
    <property type="entry name" value="FAD/NAD(P)-binding domain"/>
    <property type="match status" value="2"/>
</dbReference>
<accession>A0A6P3GXX6</accession>
<keyword evidence="6 7" id="KW-0560">Oxidoreductase</keyword>
<dbReference type="EC" id="1.-.-.-" evidence="7"/>
<sequence>KTLGSFFLSINYGPIKQRKWYCSNACFCFPHSTLRKEPVFNDELPACILCGIVTIKPNVKEFTEDSAIFEDGTVFKAIDYVIFATGYSYAYPFLDDSIIKSRDNEVTLFKGIFPPPLEKPTLAVFFFLGTCPLPSVKDMMNDIDEKMGKKLKLFGKSDTIQTDYVVYMDELASFIGAKPNIPWLFLTDPKLALEVYFGPCTPYQFRLVGPGKWPGARNAILTQWDRLLKPMTTRVVGSPLKPCLFCNWFRPVLISVVSIAALIVLF</sequence>
<evidence type="ECO:0000256" key="5">
    <source>
        <dbReference type="ARBA" id="ARBA00022857"/>
    </source>
</evidence>
<comment type="cofactor">
    <cofactor evidence="1 7">
        <name>FAD</name>
        <dbReference type="ChEBI" id="CHEBI:57692"/>
    </cofactor>
</comment>
<feature type="non-terminal residue" evidence="9">
    <location>
        <position position="1"/>
    </location>
</feature>
<dbReference type="PANTHER" id="PTHR23023">
    <property type="entry name" value="DIMETHYLANILINE MONOOXYGENASE"/>
    <property type="match status" value="1"/>
</dbReference>
<dbReference type="Pfam" id="PF00743">
    <property type="entry name" value="FMO-like"/>
    <property type="match status" value="1"/>
</dbReference>
<gene>
    <name evidence="9" type="primary">LOC104983909</name>
</gene>
<reference evidence="9" key="1">
    <citation type="submission" date="2025-08" db="UniProtKB">
        <authorList>
            <consortium name="RefSeq"/>
        </authorList>
    </citation>
    <scope>IDENTIFICATION</scope>
    <source>
        <tissue evidence="9">Blood</tissue>
    </source>
</reference>
<comment type="similarity">
    <text evidence="2 7">Belongs to the FMO family.</text>
</comment>
<evidence type="ECO:0000313" key="9">
    <source>
        <dbReference type="RefSeq" id="XP_010831739.1"/>
    </source>
</evidence>
<keyword evidence="8" id="KW-1185">Reference proteome</keyword>
<dbReference type="AlphaFoldDB" id="A0A6P3GXX6"/>
<evidence type="ECO:0000256" key="4">
    <source>
        <dbReference type="ARBA" id="ARBA00022827"/>
    </source>
</evidence>
<evidence type="ECO:0000313" key="8">
    <source>
        <dbReference type="Proteomes" id="UP000515208"/>
    </source>
</evidence>
<dbReference type="FunFam" id="3.50.50.60:FF:000023">
    <property type="entry name" value="Dimethylaniline monooxygenase [N-oxide-forming]"/>
    <property type="match status" value="1"/>
</dbReference>
<dbReference type="RefSeq" id="XP_010831739.1">
    <property type="nucleotide sequence ID" value="XM_010833437.1"/>
</dbReference>
<evidence type="ECO:0000256" key="3">
    <source>
        <dbReference type="ARBA" id="ARBA00022630"/>
    </source>
</evidence>
<keyword evidence="7" id="KW-0503">Monooxygenase</keyword>
<keyword evidence="4 7" id="KW-0274">FAD</keyword>
<evidence type="ECO:0000256" key="6">
    <source>
        <dbReference type="ARBA" id="ARBA00023002"/>
    </source>
</evidence>
<evidence type="ECO:0000256" key="2">
    <source>
        <dbReference type="ARBA" id="ARBA00009183"/>
    </source>
</evidence>